<dbReference type="EMBL" id="RBXO01000001">
    <property type="protein sequence ID" value="RKT52144.1"/>
    <property type="molecule type" value="Genomic_DNA"/>
</dbReference>
<gene>
    <name evidence="3" type="ORF">C8E97_0645</name>
</gene>
<dbReference type="Proteomes" id="UP000282084">
    <property type="component" value="Unassembled WGS sequence"/>
</dbReference>
<accession>A0A495VSD3</accession>
<feature type="signal peptide" evidence="2">
    <location>
        <begin position="1"/>
        <end position="25"/>
    </location>
</feature>
<evidence type="ECO:0008006" key="5">
    <source>
        <dbReference type="Google" id="ProtNLM"/>
    </source>
</evidence>
<feature type="region of interest" description="Disordered" evidence="1">
    <location>
        <begin position="26"/>
        <end position="49"/>
    </location>
</feature>
<name>A0A495VSD3_9PSEU</name>
<sequence>MGDFVKQRIALAGVFAAVLVTGACSGSSGPAGSSTATSGATTTTTTSAAASADPVKWTGTFCTGIAPSIEGVVKLLQTLLGGGATDPAAQKAALLEYATTSGRSMADAGAKLAEVGAPSPNAQALHDELVKFFTESGKTWTAASEGLAKLDPNDPEFATKLEQLGGDEADPTELQAQIKKLQDDPVLGAAFKEAPECAAMSEKLKGLGG</sequence>
<dbReference type="AlphaFoldDB" id="A0A495VSD3"/>
<protein>
    <recommendedName>
        <fullName evidence="5">Lipoprotein</fullName>
    </recommendedName>
</protein>
<organism evidence="3 4">
    <name type="scientific">Saccharothrix australiensis</name>
    <dbReference type="NCBI Taxonomy" id="2072"/>
    <lineage>
        <taxon>Bacteria</taxon>
        <taxon>Bacillati</taxon>
        <taxon>Actinomycetota</taxon>
        <taxon>Actinomycetes</taxon>
        <taxon>Pseudonocardiales</taxon>
        <taxon>Pseudonocardiaceae</taxon>
        <taxon>Saccharothrix</taxon>
    </lineage>
</organism>
<reference evidence="3 4" key="1">
    <citation type="submission" date="2018-10" db="EMBL/GenBank/DDBJ databases">
        <title>Sequencing the genomes of 1000 actinobacteria strains.</title>
        <authorList>
            <person name="Klenk H.-P."/>
        </authorList>
    </citation>
    <scope>NUCLEOTIDE SEQUENCE [LARGE SCALE GENOMIC DNA]</scope>
    <source>
        <strain evidence="3 4">DSM 43800</strain>
    </source>
</reference>
<evidence type="ECO:0000313" key="3">
    <source>
        <dbReference type="EMBL" id="RKT52144.1"/>
    </source>
</evidence>
<keyword evidence="4" id="KW-1185">Reference proteome</keyword>
<evidence type="ECO:0000256" key="1">
    <source>
        <dbReference type="SAM" id="MobiDB-lite"/>
    </source>
</evidence>
<proteinExistence type="predicted"/>
<feature type="chain" id="PRO_5038886823" description="Lipoprotein" evidence="2">
    <location>
        <begin position="26"/>
        <end position="209"/>
    </location>
</feature>
<keyword evidence="2" id="KW-0732">Signal</keyword>
<evidence type="ECO:0000313" key="4">
    <source>
        <dbReference type="Proteomes" id="UP000282084"/>
    </source>
</evidence>
<comment type="caution">
    <text evidence="3">The sequence shown here is derived from an EMBL/GenBank/DDBJ whole genome shotgun (WGS) entry which is preliminary data.</text>
</comment>
<evidence type="ECO:0000256" key="2">
    <source>
        <dbReference type="SAM" id="SignalP"/>
    </source>
</evidence>
<dbReference type="PROSITE" id="PS51257">
    <property type="entry name" value="PROKAR_LIPOPROTEIN"/>
    <property type="match status" value="1"/>
</dbReference>